<evidence type="ECO:0000313" key="2">
    <source>
        <dbReference type="Proteomes" id="UP000043437"/>
    </source>
</evidence>
<name>A0A0K2Y1H0_9HELI</name>
<evidence type="ECO:0000313" key="1">
    <source>
        <dbReference type="EMBL" id="CRF53121.1"/>
    </source>
</evidence>
<dbReference type="Proteomes" id="UP000043437">
    <property type="component" value="Unassembled WGS sequence"/>
</dbReference>
<dbReference type="AlphaFoldDB" id="A0A0K2Y1H0"/>
<organism evidence="1 2">
    <name type="scientific">Helicobacter ailurogastricus</name>
    <dbReference type="NCBI Taxonomy" id="1578720"/>
    <lineage>
        <taxon>Bacteria</taxon>
        <taxon>Pseudomonadati</taxon>
        <taxon>Campylobacterota</taxon>
        <taxon>Epsilonproteobacteria</taxon>
        <taxon>Campylobacterales</taxon>
        <taxon>Helicobacteraceae</taxon>
        <taxon>Helicobacter</taxon>
    </lineage>
</organism>
<gene>
    <name evidence="1" type="ORF">HAL07_15860</name>
</gene>
<dbReference type="EMBL" id="CDMG01000009">
    <property type="protein sequence ID" value="CRF53121.1"/>
    <property type="molecule type" value="Genomic_DNA"/>
</dbReference>
<sequence length="38" mass="4519">MQKRVSKHRRQKYSAAAQKFKQIYQALSDENRLGLLVQ</sequence>
<protein>
    <submittedName>
        <fullName evidence="1">Uncharacterized protein</fullName>
    </submittedName>
</protein>
<accession>A0A0K2Y1H0</accession>
<proteinExistence type="predicted"/>
<reference evidence="2" key="1">
    <citation type="submission" date="2014-12" db="EMBL/GenBank/DDBJ databases">
        <authorList>
            <person name="Jaenicke S."/>
        </authorList>
    </citation>
    <scope>NUCLEOTIDE SEQUENCE [LARGE SCALE GENOMIC DNA]</scope>
</reference>